<dbReference type="GO" id="GO:0003713">
    <property type="term" value="F:transcription coactivator activity"/>
    <property type="evidence" value="ECO:0007669"/>
    <property type="project" value="TreeGrafter"/>
</dbReference>
<feature type="compositionally biased region" description="Acidic residues" evidence="1">
    <location>
        <begin position="437"/>
        <end position="455"/>
    </location>
</feature>
<dbReference type="GO" id="GO:0016592">
    <property type="term" value="C:mediator complex"/>
    <property type="evidence" value="ECO:0007669"/>
    <property type="project" value="TreeGrafter"/>
</dbReference>
<organism evidence="2 3">
    <name type="scientific">Trypanosoma theileri</name>
    <dbReference type="NCBI Taxonomy" id="67003"/>
    <lineage>
        <taxon>Eukaryota</taxon>
        <taxon>Discoba</taxon>
        <taxon>Euglenozoa</taxon>
        <taxon>Kinetoplastea</taxon>
        <taxon>Metakinetoplastina</taxon>
        <taxon>Trypanosomatida</taxon>
        <taxon>Trypanosomatidae</taxon>
        <taxon>Trypanosoma</taxon>
    </lineage>
</organism>
<dbReference type="VEuPathDB" id="TriTrypDB:TM35_000361010"/>
<keyword evidence="3" id="KW-1185">Reference proteome</keyword>
<dbReference type="AlphaFoldDB" id="A0A1X0NKY8"/>
<reference evidence="2 3" key="1">
    <citation type="submission" date="2017-03" db="EMBL/GenBank/DDBJ databases">
        <title>An alternative strategy for trypanosome survival in the mammalian bloodstream revealed through genome and transcriptome analysis of the ubiquitous bovine parasite Trypanosoma (Megatrypanum) theileri.</title>
        <authorList>
            <person name="Kelly S."/>
            <person name="Ivens A."/>
            <person name="Mott A."/>
            <person name="O'Neill E."/>
            <person name="Emms D."/>
            <person name="Macleod O."/>
            <person name="Voorheis P."/>
            <person name="Matthews J."/>
            <person name="Matthews K."/>
            <person name="Carrington M."/>
        </authorList>
    </citation>
    <scope>NUCLEOTIDE SEQUENCE [LARGE SCALE GENOMIC DNA]</scope>
    <source>
        <strain evidence="2">Edinburgh</strain>
    </source>
</reference>
<accession>A0A1X0NKY8</accession>
<dbReference type="PANTHER" id="PTHR46007:SF8">
    <property type="entry name" value="C2H2-TYPE DOMAIN-CONTAINING PROTEIN"/>
    <property type="match status" value="1"/>
</dbReference>
<dbReference type="GeneID" id="39989066"/>
<feature type="compositionally biased region" description="Polar residues" evidence="1">
    <location>
        <begin position="499"/>
        <end position="514"/>
    </location>
</feature>
<evidence type="ECO:0000313" key="2">
    <source>
        <dbReference type="EMBL" id="ORC85241.1"/>
    </source>
</evidence>
<feature type="compositionally biased region" description="Low complexity" evidence="1">
    <location>
        <begin position="232"/>
        <end position="250"/>
    </location>
</feature>
<feature type="region of interest" description="Disordered" evidence="1">
    <location>
        <begin position="559"/>
        <end position="644"/>
    </location>
</feature>
<dbReference type="InterPro" id="IPR051647">
    <property type="entry name" value="Mediator_comp_sub12"/>
</dbReference>
<sequence>MGDPSHLTPAQLSRQQLLQQPIHQNQQIADSPQSELSIPTPAPRARLSGACSGGFVCSHNNFVDSENTTHTGVVHIDAMNTENADLSTCLEAHPIVCAATTLMSDGEGGSGRNVGLKGTPVNTIGATERLKRATCRRRIENEENNEGERVGCGMPITNYCFSLPSPSSDQRPVIENEMLNTPHALLRDLSDAAESPQVTLHARQQEHPRRQRLTSPLPDNDTDTLNSVMDIQKQQQQQRQQQQQQQQQQKNGATRSLSIPTPLPCKEGRTQIVYTSGRMNAMKTPPSEGFNSCLASPHLVSASISPSKEKRQQEQDTTTILCPEYDIRDVHDDYNRNAIHHSEVVPCGGNLSFARSGERCTPPRGVCGFTGAQSYQEPEPEQRGLAGVDTNSSALRLSPQGTTAGKTGCVVSPNTSVPVLVDWRAVVEESIVLDVNVDIEDDDEEEEDDVNGQDQDEGRILPPPRNGERKLSKKKAWCGTPRSVDGSLAPNDNHHHNNPQQLQMSTAQQSTLSWPPSVESVCETSVEGGESGNNDDADSLPLRPPSGMRQLLDVVASTANADTTVPTTNGTNRRISSSSSSASRRSSAGSGTDHNHDNDSANGCPPVAMLKPSSLLRGRMRTALTTEGGTKGRVKSPHRERRSESHSLQISLAVELCHAVRPFAQRLLLLLLRESDGGAFVYADACAEAVNSILESEGIRSVRATENLCRYIIASTSNNGSISSGSSSTNNNSNTNITNNGGDEGNDVNKIPYGDFVAGIMQLGEQN</sequence>
<protein>
    <submittedName>
        <fullName evidence="2">Uncharacterized protein</fullName>
    </submittedName>
</protein>
<dbReference type="GO" id="GO:0045944">
    <property type="term" value="P:positive regulation of transcription by RNA polymerase II"/>
    <property type="evidence" value="ECO:0007669"/>
    <property type="project" value="TreeGrafter"/>
</dbReference>
<feature type="region of interest" description="Disordered" evidence="1">
    <location>
        <begin position="193"/>
        <end position="269"/>
    </location>
</feature>
<dbReference type="OrthoDB" id="243269at2759"/>
<feature type="compositionally biased region" description="Polar residues" evidence="1">
    <location>
        <begin position="559"/>
        <end position="575"/>
    </location>
</feature>
<name>A0A1X0NKY8_9TRYP</name>
<evidence type="ECO:0000256" key="1">
    <source>
        <dbReference type="SAM" id="MobiDB-lite"/>
    </source>
</evidence>
<dbReference type="EMBL" id="NBCO01000036">
    <property type="protein sequence ID" value="ORC85241.1"/>
    <property type="molecule type" value="Genomic_DNA"/>
</dbReference>
<feature type="compositionally biased region" description="Low complexity" evidence="1">
    <location>
        <begin position="719"/>
        <end position="741"/>
    </location>
</feature>
<feature type="region of interest" description="Disordered" evidence="1">
    <location>
        <begin position="22"/>
        <end position="42"/>
    </location>
</feature>
<feature type="compositionally biased region" description="Low complexity" evidence="1">
    <location>
        <begin position="576"/>
        <end position="591"/>
    </location>
</feature>
<comment type="caution">
    <text evidence="2">The sequence shown here is derived from an EMBL/GenBank/DDBJ whole genome shotgun (WGS) entry which is preliminary data.</text>
</comment>
<proteinExistence type="predicted"/>
<evidence type="ECO:0000313" key="3">
    <source>
        <dbReference type="Proteomes" id="UP000192257"/>
    </source>
</evidence>
<dbReference type="RefSeq" id="XP_028879307.1">
    <property type="nucleotide sequence ID" value="XM_029029286.1"/>
</dbReference>
<dbReference type="Proteomes" id="UP000192257">
    <property type="component" value="Unassembled WGS sequence"/>
</dbReference>
<dbReference type="PANTHER" id="PTHR46007">
    <property type="entry name" value="MEDIATOR OF RNA POLYMERASE II TRANSCRIPTION SUBUNIT 12"/>
    <property type="match status" value="1"/>
</dbReference>
<feature type="region of interest" description="Disordered" evidence="1">
    <location>
        <begin position="719"/>
        <end position="747"/>
    </location>
</feature>
<feature type="region of interest" description="Disordered" evidence="1">
    <location>
        <begin position="436"/>
        <end position="546"/>
    </location>
</feature>
<gene>
    <name evidence="2" type="ORF">TM35_000361010</name>
</gene>